<evidence type="ECO:0000256" key="1">
    <source>
        <dbReference type="SAM" id="MobiDB-lite"/>
    </source>
</evidence>
<feature type="compositionally biased region" description="Basic residues" evidence="1">
    <location>
        <begin position="98"/>
        <end position="107"/>
    </location>
</feature>
<evidence type="ECO:0000313" key="2">
    <source>
        <dbReference type="EMBL" id="KNC70484.1"/>
    </source>
</evidence>
<accession>A0A0L0F1J3</accession>
<dbReference type="AlphaFoldDB" id="A0A0L0F1J3"/>
<evidence type="ECO:0000313" key="3">
    <source>
        <dbReference type="Proteomes" id="UP000054560"/>
    </source>
</evidence>
<dbReference type="RefSeq" id="XP_014144386.1">
    <property type="nucleotide sequence ID" value="XM_014288911.1"/>
</dbReference>
<organism evidence="2 3">
    <name type="scientific">Sphaeroforma arctica JP610</name>
    <dbReference type="NCBI Taxonomy" id="667725"/>
    <lineage>
        <taxon>Eukaryota</taxon>
        <taxon>Ichthyosporea</taxon>
        <taxon>Ichthyophonida</taxon>
        <taxon>Sphaeroforma</taxon>
    </lineage>
</organism>
<reference evidence="2 3" key="1">
    <citation type="submission" date="2011-02" db="EMBL/GenBank/DDBJ databases">
        <title>The Genome Sequence of Sphaeroforma arctica JP610.</title>
        <authorList>
            <consortium name="The Broad Institute Genome Sequencing Platform"/>
            <person name="Russ C."/>
            <person name="Cuomo C."/>
            <person name="Young S.K."/>
            <person name="Zeng Q."/>
            <person name="Gargeya S."/>
            <person name="Alvarado L."/>
            <person name="Berlin A."/>
            <person name="Chapman S.B."/>
            <person name="Chen Z."/>
            <person name="Freedman E."/>
            <person name="Gellesch M."/>
            <person name="Goldberg J."/>
            <person name="Griggs A."/>
            <person name="Gujja S."/>
            <person name="Heilman E."/>
            <person name="Heiman D."/>
            <person name="Howarth C."/>
            <person name="Mehta T."/>
            <person name="Neiman D."/>
            <person name="Pearson M."/>
            <person name="Roberts A."/>
            <person name="Saif S."/>
            <person name="Shea T."/>
            <person name="Shenoy N."/>
            <person name="Sisk P."/>
            <person name="Stolte C."/>
            <person name="Sykes S."/>
            <person name="White J."/>
            <person name="Yandava C."/>
            <person name="Burger G."/>
            <person name="Gray M.W."/>
            <person name="Holland P.W.H."/>
            <person name="King N."/>
            <person name="Lang F.B.F."/>
            <person name="Roger A.J."/>
            <person name="Ruiz-Trillo I."/>
            <person name="Haas B."/>
            <person name="Nusbaum C."/>
            <person name="Birren B."/>
        </authorList>
    </citation>
    <scope>NUCLEOTIDE SEQUENCE [LARGE SCALE GENOMIC DNA]</scope>
    <source>
        <strain evidence="2 3">JP610</strain>
    </source>
</reference>
<dbReference type="GeneID" id="25917490"/>
<sequence length="107" mass="11394">MSHNITTLVSSTSATDVTEPIATNNSTDKRRSSTDTFRSNTRSPAHSNGTSLPNISRSRSVSPDNLKKMNSFSPIARTSPEPSPRSDSLAGPGSSARARAHRLTSQP</sequence>
<keyword evidence="3" id="KW-1185">Reference proteome</keyword>
<protein>
    <submittedName>
        <fullName evidence="2">Uncharacterized protein</fullName>
    </submittedName>
</protein>
<proteinExistence type="predicted"/>
<feature type="compositionally biased region" description="Polar residues" evidence="1">
    <location>
        <begin position="1"/>
        <end position="26"/>
    </location>
</feature>
<feature type="region of interest" description="Disordered" evidence="1">
    <location>
        <begin position="1"/>
        <end position="107"/>
    </location>
</feature>
<gene>
    <name evidence="2" type="ORF">SARC_16986</name>
</gene>
<feature type="compositionally biased region" description="Polar residues" evidence="1">
    <location>
        <begin position="34"/>
        <end position="73"/>
    </location>
</feature>
<dbReference type="EMBL" id="KQ251041">
    <property type="protein sequence ID" value="KNC70484.1"/>
    <property type="molecule type" value="Genomic_DNA"/>
</dbReference>
<name>A0A0L0F1J3_9EUKA</name>
<dbReference type="Proteomes" id="UP000054560">
    <property type="component" value="Unassembled WGS sequence"/>
</dbReference>